<reference evidence="6 7" key="1">
    <citation type="submission" date="2016-04" db="EMBL/GenBank/DDBJ databases">
        <title>The genome of Intoshia linei affirms orthonectids as highly simplified spiralians.</title>
        <authorList>
            <person name="Mikhailov K.V."/>
            <person name="Slusarev G.S."/>
            <person name="Nikitin M.A."/>
            <person name="Logacheva M.D."/>
            <person name="Penin A."/>
            <person name="Aleoshin V."/>
            <person name="Panchin Y.V."/>
        </authorList>
    </citation>
    <scope>NUCLEOTIDE SEQUENCE [LARGE SCALE GENOMIC DNA]</scope>
    <source>
        <strain evidence="6">Intl2013</strain>
        <tissue evidence="6">Whole animal</tissue>
    </source>
</reference>
<gene>
    <name evidence="6" type="ORF">A3Q56_02580</name>
</gene>
<keyword evidence="2 4" id="KW-0371">Homeobox</keyword>
<evidence type="ECO:0000256" key="2">
    <source>
        <dbReference type="ARBA" id="ARBA00023155"/>
    </source>
</evidence>
<organism evidence="6 7">
    <name type="scientific">Intoshia linei</name>
    <dbReference type="NCBI Taxonomy" id="1819745"/>
    <lineage>
        <taxon>Eukaryota</taxon>
        <taxon>Metazoa</taxon>
        <taxon>Spiralia</taxon>
        <taxon>Lophotrochozoa</taxon>
        <taxon>Mesozoa</taxon>
        <taxon>Orthonectida</taxon>
        <taxon>Rhopaluridae</taxon>
        <taxon>Intoshia</taxon>
    </lineage>
</organism>
<keyword evidence="3 4" id="KW-0539">Nucleus</keyword>
<keyword evidence="1 4" id="KW-0238">DNA-binding</keyword>
<dbReference type="GO" id="GO:0006355">
    <property type="term" value="P:regulation of DNA-templated transcription"/>
    <property type="evidence" value="ECO:0007669"/>
    <property type="project" value="InterPro"/>
</dbReference>
<dbReference type="EMBL" id="LWCA01000244">
    <property type="protein sequence ID" value="OAF69677.1"/>
    <property type="molecule type" value="Genomic_DNA"/>
</dbReference>
<dbReference type="OrthoDB" id="4187154at2759"/>
<dbReference type="AlphaFoldDB" id="A0A177B5V1"/>
<dbReference type="GO" id="GO:0005634">
    <property type="term" value="C:nucleus"/>
    <property type="evidence" value="ECO:0007669"/>
    <property type="project" value="UniProtKB-SubCell"/>
</dbReference>
<protein>
    <recommendedName>
        <fullName evidence="5">Homeobox domain-containing protein</fullName>
    </recommendedName>
</protein>
<evidence type="ECO:0000313" key="7">
    <source>
        <dbReference type="Proteomes" id="UP000078046"/>
    </source>
</evidence>
<dbReference type="InterPro" id="IPR001356">
    <property type="entry name" value="HD"/>
</dbReference>
<comment type="subcellular location">
    <subcellularLocation>
        <location evidence="4">Nucleus</location>
    </subcellularLocation>
</comment>
<name>A0A177B5V1_9BILA</name>
<keyword evidence="7" id="KW-1185">Reference proteome</keyword>
<feature type="domain" description="Homeobox" evidence="5">
    <location>
        <begin position="143"/>
        <end position="203"/>
    </location>
</feature>
<sequence length="203" mass="24478">MQLYLKENYKNDCGKLDNITLSNYKNVLKWFNYLKNSNVVNMNKINNINNINDAIENDTQIVNVKKNDLDLPRNFQFNSNCNCKCIQKYNPKYDTEFNLNYNQEYNLNSQTLFQNNMFNKFNRLPNKHDPMLMENHIYGFPDTMKHFVKNKYSKRQLCILNKWIKFNANNPYASKSDIRLLVLKTGLTYKQIRKWLSNKRMRK</sequence>
<proteinExistence type="predicted"/>
<dbReference type="CDD" id="cd00086">
    <property type="entry name" value="homeodomain"/>
    <property type="match status" value="1"/>
</dbReference>
<comment type="caution">
    <text evidence="6">The sequence shown here is derived from an EMBL/GenBank/DDBJ whole genome shotgun (WGS) entry which is preliminary data.</text>
</comment>
<dbReference type="PROSITE" id="PS50071">
    <property type="entry name" value="HOMEOBOX_2"/>
    <property type="match status" value="1"/>
</dbReference>
<dbReference type="Proteomes" id="UP000078046">
    <property type="component" value="Unassembled WGS sequence"/>
</dbReference>
<dbReference type="InterPro" id="IPR009057">
    <property type="entry name" value="Homeodomain-like_sf"/>
</dbReference>
<evidence type="ECO:0000259" key="5">
    <source>
        <dbReference type="PROSITE" id="PS50071"/>
    </source>
</evidence>
<dbReference type="Gene3D" id="1.10.10.60">
    <property type="entry name" value="Homeodomain-like"/>
    <property type="match status" value="1"/>
</dbReference>
<evidence type="ECO:0000256" key="3">
    <source>
        <dbReference type="ARBA" id="ARBA00023242"/>
    </source>
</evidence>
<dbReference type="SUPFAM" id="SSF46689">
    <property type="entry name" value="Homeodomain-like"/>
    <property type="match status" value="1"/>
</dbReference>
<evidence type="ECO:0000256" key="1">
    <source>
        <dbReference type="ARBA" id="ARBA00023125"/>
    </source>
</evidence>
<evidence type="ECO:0000313" key="6">
    <source>
        <dbReference type="EMBL" id="OAF69677.1"/>
    </source>
</evidence>
<dbReference type="Pfam" id="PF05920">
    <property type="entry name" value="Homeobox_KN"/>
    <property type="match status" value="1"/>
</dbReference>
<accession>A0A177B5V1</accession>
<dbReference type="GO" id="GO:0003677">
    <property type="term" value="F:DNA binding"/>
    <property type="evidence" value="ECO:0007669"/>
    <property type="project" value="UniProtKB-UniRule"/>
</dbReference>
<dbReference type="InterPro" id="IPR008422">
    <property type="entry name" value="KN_HD"/>
</dbReference>
<evidence type="ECO:0000256" key="4">
    <source>
        <dbReference type="PROSITE-ProRule" id="PRU00108"/>
    </source>
</evidence>